<dbReference type="Proteomes" id="UP000427281">
    <property type="component" value="Chromosome"/>
</dbReference>
<feature type="region of interest" description="Disordered" evidence="3">
    <location>
        <begin position="493"/>
        <end position="514"/>
    </location>
</feature>
<dbReference type="InterPro" id="IPR000917">
    <property type="entry name" value="Sulfatase_N"/>
</dbReference>
<dbReference type="RefSeq" id="WP_155365841.1">
    <property type="nucleotide sequence ID" value="NZ_CP043930.1"/>
</dbReference>
<dbReference type="CDD" id="cd16027">
    <property type="entry name" value="SGSH"/>
    <property type="match status" value="1"/>
</dbReference>
<feature type="domain" description="Sulfatase N-terminal" evidence="5">
    <location>
        <begin position="29"/>
        <end position="321"/>
    </location>
</feature>
<dbReference type="SUPFAM" id="SSF53649">
    <property type="entry name" value="Alkaline phosphatase-like"/>
    <property type="match status" value="1"/>
</dbReference>
<feature type="compositionally biased region" description="Basic and acidic residues" evidence="3">
    <location>
        <begin position="504"/>
        <end position="514"/>
    </location>
</feature>
<dbReference type="KEGG" id="gim:F1728_21745"/>
<accession>A0A6I6AKS0</accession>
<dbReference type="PANTHER" id="PTHR42693:SF53">
    <property type="entry name" value="ENDO-4-O-SULFATASE"/>
    <property type="match status" value="1"/>
</dbReference>
<evidence type="ECO:0000313" key="7">
    <source>
        <dbReference type="Proteomes" id="UP000427281"/>
    </source>
</evidence>
<organism evidence="6 7">
    <name type="scientific">Gimesia benthica</name>
    <dbReference type="NCBI Taxonomy" id="2608982"/>
    <lineage>
        <taxon>Bacteria</taxon>
        <taxon>Pseudomonadati</taxon>
        <taxon>Planctomycetota</taxon>
        <taxon>Planctomycetia</taxon>
        <taxon>Planctomycetales</taxon>
        <taxon>Planctomycetaceae</taxon>
        <taxon>Gimesia</taxon>
    </lineage>
</organism>
<keyword evidence="7" id="KW-1185">Reference proteome</keyword>
<dbReference type="EMBL" id="CP043930">
    <property type="protein sequence ID" value="QGQ25149.1"/>
    <property type="molecule type" value="Genomic_DNA"/>
</dbReference>
<name>A0A6I6AKS0_9PLAN</name>
<sequence length="514" mass="59006">MLRSLLALCLILTAGVLLSQQVSAAEQQPNILWIIAEDMGPELGCYGTPEVKTPTLDRLAEQGMQFQNAFTVTPVCSTSRSSFMTGMYAMSIDAHNHRSHRDGTNPLPEGVRVITDWLRLAGYTTANIRNLTKDRKLAKFYKGTGKTDWNFTYPKGKQPFDLKDWDELKQHQPFYAQINFSETHRGGAWNSAHEYLDYQVDPEKVQIPPYYPDHPVTRAVWAQYLNTVMAVDKKVAFILDLLKRDQLDKNTIVVFMADHGRAMPRGKQWPYDSGLHIPLIIYWPEGNSDLPAPAQYHRGEKSDQLISSIDLSATTLALAGIEKPSRMQGQVFLGSQTEKPRSYLFGGRDRGDETVFHIRTVRDKQFRYLRNKYPERPFLQINRYKETQYPIIGLLRDLDAKGELSGPPAVLMAETRPREELYDIRNDPWEINNLADNPAYAETKQRLSAALDHWMEEIDDKGRTPEDPAIPEFWDERAIRVYSKNLKERPKDWFKSAPGLGPYKLKEKQEKADK</sequence>
<keyword evidence="4" id="KW-0732">Signal</keyword>
<dbReference type="PANTHER" id="PTHR42693">
    <property type="entry name" value="ARYLSULFATASE FAMILY MEMBER"/>
    <property type="match status" value="1"/>
</dbReference>
<evidence type="ECO:0000259" key="5">
    <source>
        <dbReference type="Pfam" id="PF00884"/>
    </source>
</evidence>
<evidence type="ECO:0000256" key="3">
    <source>
        <dbReference type="SAM" id="MobiDB-lite"/>
    </source>
</evidence>
<proteinExistence type="inferred from homology"/>
<evidence type="ECO:0000313" key="6">
    <source>
        <dbReference type="EMBL" id="QGQ25149.1"/>
    </source>
</evidence>
<reference evidence="6 7" key="1">
    <citation type="submission" date="2019-09" db="EMBL/GenBank/DDBJ databases">
        <title>Gimesia benthica sp. nov., a novel bacterium isolated from deep-sea water of the Northwest Indian Ocean.</title>
        <authorList>
            <person name="Dai X."/>
        </authorList>
    </citation>
    <scope>NUCLEOTIDE SEQUENCE [LARGE SCALE GENOMIC DNA]</scope>
    <source>
        <strain evidence="6 7">E7</strain>
    </source>
</reference>
<dbReference type="Pfam" id="PF00884">
    <property type="entry name" value="Sulfatase"/>
    <property type="match status" value="1"/>
</dbReference>
<protein>
    <submittedName>
        <fullName evidence="6">Sulfatase</fullName>
    </submittedName>
</protein>
<dbReference type="AlphaFoldDB" id="A0A6I6AKS0"/>
<dbReference type="GO" id="GO:0004065">
    <property type="term" value="F:arylsulfatase activity"/>
    <property type="evidence" value="ECO:0007669"/>
    <property type="project" value="TreeGrafter"/>
</dbReference>
<evidence type="ECO:0000256" key="1">
    <source>
        <dbReference type="ARBA" id="ARBA00008779"/>
    </source>
</evidence>
<dbReference type="Gene3D" id="3.40.720.10">
    <property type="entry name" value="Alkaline Phosphatase, subunit A"/>
    <property type="match status" value="1"/>
</dbReference>
<gene>
    <name evidence="6" type="ORF">F1728_21745</name>
</gene>
<feature type="chain" id="PRO_5026251849" evidence="4">
    <location>
        <begin position="25"/>
        <end position="514"/>
    </location>
</feature>
<evidence type="ECO:0000256" key="4">
    <source>
        <dbReference type="SAM" id="SignalP"/>
    </source>
</evidence>
<evidence type="ECO:0000256" key="2">
    <source>
        <dbReference type="ARBA" id="ARBA00022801"/>
    </source>
</evidence>
<dbReference type="InterPro" id="IPR017850">
    <property type="entry name" value="Alkaline_phosphatase_core_sf"/>
</dbReference>
<dbReference type="InterPro" id="IPR050738">
    <property type="entry name" value="Sulfatase"/>
</dbReference>
<comment type="similarity">
    <text evidence="1">Belongs to the sulfatase family.</text>
</comment>
<keyword evidence="2" id="KW-0378">Hydrolase</keyword>
<feature type="signal peptide" evidence="4">
    <location>
        <begin position="1"/>
        <end position="24"/>
    </location>
</feature>